<gene>
    <name evidence="2" type="ORF">F511_39972</name>
</gene>
<sequence length="100" mass="11176">MQHMMSCNEGYQEIIGNQGTTTQLENNISVNHRNPKYNDSAGNHDSVKPFEFHGTTTQPANHGSVIKSNSQGATTQPTNHDSVIILHFKARRLSRKIMTQ</sequence>
<reference evidence="2 3" key="1">
    <citation type="journal article" date="2015" name="Proc. Natl. Acad. Sci. U.S.A.">
        <title>The resurrection genome of Boea hygrometrica: A blueprint for survival of dehydration.</title>
        <authorList>
            <person name="Xiao L."/>
            <person name="Yang G."/>
            <person name="Zhang L."/>
            <person name="Yang X."/>
            <person name="Zhao S."/>
            <person name="Ji Z."/>
            <person name="Zhou Q."/>
            <person name="Hu M."/>
            <person name="Wang Y."/>
            <person name="Chen M."/>
            <person name="Xu Y."/>
            <person name="Jin H."/>
            <person name="Xiao X."/>
            <person name="Hu G."/>
            <person name="Bao F."/>
            <person name="Hu Y."/>
            <person name="Wan P."/>
            <person name="Li L."/>
            <person name="Deng X."/>
            <person name="Kuang T."/>
            <person name="Xiang C."/>
            <person name="Zhu J.K."/>
            <person name="Oliver M.J."/>
            <person name="He Y."/>
        </authorList>
    </citation>
    <scope>NUCLEOTIDE SEQUENCE [LARGE SCALE GENOMIC DNA]</scope>
    <source>
        <strain evidence="3">cv. XS01</strain>
    </source>
</reference>
<dbReference type="EMBL" id="KQ991145">
    <property type="protein sequence ID" value="KZV52243.1"/>
    <property type="molecule type" value="Genomic_DNA"/>
</dbReference>
<dbReference type="Proteomes" id="UP000250235">
    <property type="component" value="Unassembled WGS sequence"/>
</dbReference>
<evidence type="ECO:0000256" key="1">
    <source>
        <dbReference type="SAM" id="MobiDB-lite"/>
    </source>
</evidence>
<keyword evidence="3" id="KW-1185">Reference proteome</keyword>
<evidence type="ECO:0000313" key="2">
    <source>
        <dbReference type="EMBL" id="KZV52243.1"/>
    </source>
</evidence>
<proteinExistence type="predicted"/>
<accession>A0A2Z7CYS9</accession>
<evidence type="ECO:0000313" key="3">
    <source>
        <dbReference type="Proteomes" id="UP000250235"/>
    </source>
</evidence>
<dbReference type="AlphaFoldDB" id="A0A2Z7CYS9"/>
<feature type="region of interest" description="Disordered" evidence="1">
    <location>
        <begin position="22"/>
        <end position="78"/>
    </location>
</feature>
<protein>
    <submittedName>
        <fullName evidence="2">Uncharacterized protein</fullName>
    </submittedName>
</protein>
<organism evidence="2 3">
    <name type="scientific">Dorcoceras hygrometricum</name>
    <dbReference type="NCBI Taxonomy" id="472368"/>
    <lineage>
        <taxon>Eukaryota</taxon>
        <taxon>Viridiplantae</taxon>
        <taxon>Streptophyta</taxon>
        <taxon>Embryophyta</taxon>
        <taxon>Tracheophyta</taxon>
        <taxon>Spermatophyta</taxon>
        <taxon>Magnoliopsida</taxon>
        <taxon>eudicotyledons</taxon>
        <taxon>Gunneridae</taxon>
        <taxon>Pentapetalae</taxon>
        <taxon>asterids</taxon>
        <taxon>lamiids</taxon>
        <taxon>Lamiales</taxon>
        <taxon>Gesneriaceae</taxon>
        <taxon>Didymocarpoideae</taxon>
        <taxon>Trichosporeae</taxon>
        <taxon>Loxocarpinae</taxon>
        <taxon>Dorcoceras</taxon>
    </lineage>
</organism>
<feature type="compositionally biased region" description="Polar residues" evidence="1">
    <location>
        <begin position="22"/>
        <end position="32"/>
    </location>
</feature>
<feature type="compositionally biased region" description="Polar residues" evidence="1">
    <location>
        <begin position="54"/>
        <end position="78"/>
    </location>
</feature>
<name>A0A2Z7CYS9_9LAMI</name>